<sequence>MSGNGGGGASAASAEKRPNELLTSWFVRSGWSKGELARQVNRRARQLGANHISTDTSRVRRWLDGENPREPIPRILSELFSERFGVVVSVEDLGLRNTRPSPSATGVDLPWTGPQTVALLSEFSRSDLMLARRGFLGSSLALSAGPSLIEPMQRWLVPTPSAPQQHSEPEPASSSGRGRGRLSKPELDLLETTTVMFRQWDAQCGGGLRRKAVVGQLHEVTDLLQEPQPEATTRRLFKVAAELAELAGWMSYDVGLQPTAQKYFVLALHAAKEAGDRPLGSYILSSMSRQMIHLGRPEDALELIHLAQYGSRDCASPRTQSMLYAMEARAYANMGQPGRCKRAVRMAEDTFAEADEWDEPDPDWIKFFSEAELYGENSHSFRDLAYVAGRSPTYASLAEPLMQRAVELFARESGEHQRSYALNLIGMATVHLLQREPEQSASLATEAIKAAKKVRSERVNTRIRKTVDNAVRDFGGVAEVVDLTERLAAELPETAEAV</sequence>
<name>A0ABN1Z6C8_9ACTN</name>
<comment type="caution">
    <text evidence="2">The sequence shown here is derived from an EMBL/GenBank/DDBJ whole genome shotgun (WGS) entry which is preliminary data.</text>
</comment>
<evidence type="ECO:0008006" key="4">
    <source>
        <dbReference type="Google" id="ProtNLM"/>
    </source>
</evidence>
<dbReference type="Proteomes" id="UP001500973">
    <property type="component" value="Unassembled WGS sequence"/>
</dbReference>
<dbReference type="RefSeq" id="WP_344016230.1">
    <property type="nucleotide sequence ID" value="NZ_BAAAIZ010000116.1"/>
</dbReference>
<feature type="region of interest" description="Disordered" evidence="1">
    <location>
        <begin position="158"/>
        <end position="182"/>
    </location>
</feature>
<dbReference type="Gene3D" id="1.25.40.10">
    <property type="entry name" value="Tetratricopeptide repeat domain"/>
    <property type="match status" value="1"/>
</dbReference>
<protein>
    <recommendedName>
        <fullName evidence="4">NsdA</fullName>
    </recommendedName>
</protein>
<organism evidence="2 3">
    <name type="scientific">Streptomyces thermospinosisporus</name>
    <dbReference type="NCBI Taxonomy" id="161482"/>
    <lineage>
        <taxon>Bacteria</taxon>
        <taxon>Bacillati</taxon>
        <taxon>Actinomycetota</taxon>
        <taxon>Actinomycetes</taxon>
        <taxon>Kitasatosporales</taxon>
        <taxon>Streptomycetaceae</taxon>
        <taxon>Streptomyces</taxon>
    </lineage>
</organism>
<proteinExistence type="predicted"/>
<reference evidence="2 3" key="1">
    <citation type="journal article" date="2019" name="Int. J. Syst. Evol. Microbiol.">
        <title>The Global Catalogue of Microorganisms (GCM) 10K type strain sequencing project: providing services to taxonomists for standard genome sequencing and annotation.</title>
        <authorList>
            <consortium name="The Broad Institute Genomics Platform"/>
            <consortium name="The Broad Institute Genome Sequencing Center for Infectious Disease"/>
            <person name="Wu L."/>
            <person name="Ma J."/>
        </authorList>
    </citation>
    <scope>NUCLEOTIDE SEQUENCE [LARGE SCALE GENOMIC DNA]</scope>
    <source>
        <strain evidence="2 3">JCM 11756</strain>
    </source>
</reference>
<dbReference type="SUPFAM" id="SSF48452">
    <property type="entry name" value="TPR-like"/>
    <property type="match status" value="1"/>
</dbReference>
<accession>A0ABN1Z6C8</accession>
<dbReference type="InterPro" id="IPR011990">
    <property type="entry name" value="TPR-like_helical_dom_sf"/>
</dbReference>
<evidence type="ECO:0000313" key="3">
    <source>
        <dbReference type="Proteomes" id="UP001500973"/>
    </source>
</evidence>
<evidence type="ECO:0000256" key="1">
    <source>
        <dbReference type="SAM" id="MobiDB-lite"/>
    </source>
</evidence>
<keyword evidence="3" id="KW-1185">Reference proteome</keyword>
<gene>
    <name evidence="2" type="ORF">GCM10009601_58100</name>
</gene>
<dbReference type="EMBL" id="BAAAIZ010000116">
    <property type="protein sequence ID" value="GAA1434169.1"/>
    <property type="molecule type" value="Genomic_DNA"/>
</dbReference>
<evidence type="ECO:0000313" key="2">
    <source>
        <dbReference type="EMBL" id="GAA1434169.1"/>
    </source>
</evidence>